<comment type="cofactor">
    <cofactor evidence="7">
        <name>Mg(2+)</name>
        <dbReference type="ChEBI" id="CHEBI:18420"/>
    </cofactor>
</comment>
<accession>A0A7X8C4K2</accession>
<reference evidence="9 10" key="1">
    <citation type="journal article" date="2020" name="Biotechnol. Biofuels">
        <title>New insights from the biogas microbiome by comprehensive genome-resolved metagenomics of nearly 1600 species originating from multiple anaerobic digesters.</title>
        <authorList>
            <person name="Campanaro S."/>
            <person name="Treu L."/>
            <person name="Rodriguez-R L.M."/>
            <person name="Kovalovszki A."/>
            <person name="Ziels R.M."/>
            <person name="Maus I."/>
            <person name="Zhu X."/>
            <person name="Kougias P.G."/>
            <person name="Basile A."/>
            <person name="Luo G."/>
            <person name="Schluter A."/>
            <person name="Konstantinidis K.T."/>
            <person name="Angelidaki I."/>
        </authorList>
    </citation>
    <scope>NUCLEOTIDE SEQUENCE [LARGE SCALE GENOMIC DNA]</scope>
    <source>
        <strain evidence="9">AS23ysBPME_34</strain>
    </source>
</reference>
<sequence length="227" mass="24414">MNITKLLIAVAITFISTLILVFPVKKIAMKYGFVDSPNSRKIHKRVMPTLGGLAMFLGTAFGMLYLRPEHPELHSIIFGAILITGVGIIDDKFQIRPLTKLTGQLGAATIAISGGVIIEKITLPFIGLIEFNQGFAIVITVLWIVGITNAINLIDGLDGLASGVTTIGLISILVMSIIDSNIIVIYLASLLIATNIGFLFHNFYPAKIYMGDTGSMFLGYSIAVIST</sequence>
<name>A0A7X8C4K2_9LACT</name>
<keyword evidence="7" id="KW-0460">Magnesium</keyword>
<feature type="transmembrane region" description="Helical" evidence="8">
    <location>
        <begin position="72"/>
        <end position="89"/>
    </location>
</feature>
<evidence type="ECO:0000256" key="7">
    <source>
        <dbReference type="PIRSR" id="PIRSR600715-1"/>
    </source>
</evidence>
<keyword evidence="5 8" id="KW-1133">Transmembrane helix</keyword>
<keyword evidence="3 9" id="KW-0808">Transferase</keyword>
<proteinExistence type="predicted"/>
<keyword evidence="2" id="KW-1003">Cell membrane</keyword>
<dbReference type="GO" id="GO:0005886">
    <property type="term" value="C:plasma membrane"/>
    <property type="evidence" value="ECO:0007669"/>
    <property type="project" value="UniProtKB-SubCell"/>
</dbReference>
<keyword evidence="7" id="KW-0479">Metal-binding</keyword>
<dbReference type="InterPro" id="IPR000715">
    <property type="entry name" value="Glycosyl_transferase_4"/>
</dbReference>
<dbReference type="GO" id="GO:0009103">
    <property type="term" value="P:lipopolysaccharide biosynthetic process"/>
    <property type="evidence" value="ECO:0007669"/>
    <property type="project" value="TreeGrafter"/>
</dbReference>
<feature type="transmembrane region" description="Helical" evidence="8">
    <location>
        <begin position="45"/>
        <end position="66"/>
    </location>
</feature>
<dbReference type="Pfam" id="PF00953">
    <property type="entry name" value="Glycos_transf_4"/>
    <property type="match status" value="1"/>
</dbReference>
<evidence type="ECO:0000256" key="5">
    <source>
        <dbReference type="ARBA" id="ARBA00022989"/>
    </source>
</evidence>
<evidence type="ECO:0000256" key="6">
    <source>
        <dbReference type="ARBA" id="ARBA00023136"/>
    </source>
</evidence>
<organism evidence="9 10">
    <name type="scientific">Globicatella sulfidifaciens</name>
    <dbReference type="NCBI Taxonomy" id="136093"/>
    <lineage>
        <taxon>Bacteria</taxon>
        <taxon>Bacillati</taxon>
        <taxon>Bacillota</taxon>
        <taxon>Bacilli</taxon>
        <taxon>Lactobacillales</taxon>
        <taxon>Aerococcaceae</taxon>
        <taxon>Globicatella</taxon>
    </lineage>
</organism>
<feature type="transmembrane region" description="Helical" evidence="8">
    <location>
        <begin position="157"/>
        <end position="178"/>
    </location>
</feature>
<feature type="transmembrane region" description="Helical" evidence="8">
    <location>
        <begin position="101"/>
        <end position="118"/>
    </location>
</feature>
<feature type="transmembrane region" description="Helical" evidence="8">
    <location>
        <begin position="184"/>
        <end position="204"/>
    </location>
</feature>
<evidence type="ECO:0000256" key="2">
    <source>
        <dbReference type="ARBA" id="ARBA00022475"/>
    </source>
</evidence>
<evidence type="ECO:0000256" key="3">
    <source>
        <dbReference type="ARBA" id="ARBA00022679"/>
    </source>
</evidence>
<dbReference type="EMBL" id="JAAYSM010000277">
    <property type="protein sequence ID" value="NLJ18835.1"/>
    <property type="molecule type" value="Genomic_DNA"/>
</dbReference>
<comment type="caution">
    <text evidence="9">The sequence shown here is derived from an EMBL/GenBank/DDBJ whole genome shotgun (WGS) entry which is preliminary data.</text>
</comment>
<dbReference type="GO" id="GO:0046872">
    <property type="term" value="F:metal ion binding"/>
    <property type="evidence" value="ECO:0007669"/>
    <property type="project" value="UniProtKB-KW"/>
</dbReference>
<keyword evidence="4 8" id="KW-0812">Transmembrane</keyword>
<evidence type="ECO:0000256" key="8">
    <source>
        <dbReference type="SAM" id="Phobius"/>
    </source>
</evidence>
<dbReference type="GO" id="GO:0044038">
    <property type="term" value="P:cell wall macromolecule biosynthetic process"/>
    <property type="evidence" value="ECO:0007669"/>
    <property type="project" value="TreeGrafter"/>
</dbReference>
<evidence type="ECO:0000313" key="10">
    <source>
        <dbReference type="Proteomes" id="UP000541058"/>
    </source>
</evidence>
<dbReference type="Proteomes" id="UP000541058">
    <property type="component" value="Unassembled WGS sequence"/>
</dbReference>
<comment type="subcellular location">
    <subcellularLocation>
        <location evidence="1">Cell membrane</location>
        <topology evidence="1">Multi-pass membrane protein</topology>
    </subcellularLocation>
</comment>
<keyword evidence="6 8" id="KW-0472">Membrane</keyword>
<evidence type="ECO:0000313" key="9">
    <source>
        <dbReference type="EMBL" id="NLJ18835.1"/>
    </source>
</evidence>
<dbReference type="GO" id="GO:0016780">
    <property type="term" value="F:phosphotransferase activity, for other substituted phosphate groups"/>
    <property type="evidence" value="ECO:0007669"/>
    <property type="project" value="InterPro"/>
</dbReference>
<dbReference type="CDD" id="cd06853">
    <property type="entry name" value="GT_WecA_like"/>
    <property type="match status" value="1"/>
</dbReference>
<gene>
    <name evidence="9" type="ORF">GX355_08230</name>
</gene>
<feature type="transmembrane region" description="Helical" evidence="8">
    <location>
        <begin position="124"/>
        <end position="145"/>
    </location>
</feature>
<dbReference type="PANTHER" id="PTHR22926:SF3">
    <property type="entry name" value="UNDECAPRENYL-PHOSPHATE ALPHA-N-ACETYLGLUCOSAMINYL 1-PHOSPHATE TRANSFERASE"/>
    <property type="match status" value="1"/>
</dbReference>
<feature type="non-terminal residue" evidence="9">
    <location>
        <position position="227"/>
    </location>
</feature>
<dbReference type="PANTHER" id="PTHR22926">
    <property type="entry name" value="PHOSPHO-N-ACETYLMURAMOYL-PENTAPEPTIDE-TRANSFERASE"/>
    <property type="match status" value="1"/>
</dbReference>
<dbReference type="AlphaFoldDB" id="A0A7X8C4K2"/>
<feature type="transmembrane region" description="Helical" evidence="8">
    <location>
        <begin position="6"/>
        <end position="24"/>
    </location>
</feature>
<dbReference type="PROSITE" id="PS01348">
    <property type="entry name" value="MRAY_2"/>
    <property type="match status" value="1"/>
</dbReference>
<dbReference type="InterPro" id="IPR018480">
    <property type="entry name" value="PNAcMuramoyl-5peptid_Trfase_CS"/>
</dbReference>
<evidence type="ECO:0000256" key="4">
    <source>
        <dbReference type="ARBA" id="ARBA00022692"/>
    </source>
</evidence>
<protein>
    <submittedName>
        <fullName evidence="9">Undecaprenyl/decaprenyl-phosphate alpha-N-acetylglucosaminyl 1-phosphate transferase</fullName>
    </submittedName>
</protein>
<dbReference type="GO" id="GO:0071555">
    <property type="term" value="P:cell wall organization"/>
    <property type="evidence" value="ECO:0007669"/>
    <property type="project" value="TreeGrafter"/>
</dbReference>
<feature type="binding site" evidence="7">
    <location>
        <position position="152"/>
    </location>
    <ligand>
        <name>Mg(2+)</name>
        <dbReference type="ChEBI" id="CHEBI:18420"/>
    </ligand>
</feature>
<feature type="binding site" evidence="7">
    <location>
        <position position="212"/>
    </location>
    <ligand>
        <name>Mg(2+)</name>
        <dbReference type="ChEBI" id="CHEBI:18420"/>
    </ligand>
</feature>
<evidence type="ECO:0000256" key="1">
    <source>
        <dbReference type="ARBA" id="ARBA00004651"/>
    </source>
</evidence>
<dbReference type="RefSeq" id="WP_276649160.1">
    <property type="nucleotide sequence ID" value="NZ_JAAYSM010000277.1"/>
</dbReference>